<feature type="transmembrane region" description="Helical" evidence="2">
    <location>
        <begin position="18"/>
        <end position="36"/>
    </location>
</feature>
<organism evidence="3">
    <name type="scientific">Amphora coffeiformis</name>
    <dbReference type="NCBI Taxonomy" id="265554"/>
    <lineage>
        <taxon>Eukaryota</taxon>
        <taxon>Sar</taxon>
        <taxon>Stramenopiles</taxon>
        <taxon>Ochrophyta</taxon>
        <taxon>Bacillariophyta</taxon>
        <taxon>Bacillariophyceae</taxon>
        <taxon>Bacillariophycidae</taxon>
        <taxon>Thalassiophysales</taxon>
        <taxon>Catenulaceae</taxon>
        <taxon>Amphora</taxon>
    </lineage>
</organism>
<gene>
    <name evidence="3" type="ORF">ACOF00016_LOCUS34</name>
</gene>
<sequence length="165" mass="18977">MMDLINPILVAFNTATNYVQQNAWHMILFFGVVWFLKTQFMEPSMKSSTAYRLSDTNQRSSRSSIATTNRQEEIRRIRQRQQEELDRKAREAAERKKQEGAESKAINQQKKPKKKLISKPLPGGGYNPMQPWTASQGGGGYKYVYFFLILCVAVFTVPIFPSCDE</sequence>
<keyword evidence="2" id="KW-0472">Membrane</keyword>
<evidence type="ECO:0000256" key="1">
    <source>
        <dbReference type="SAM" id="MobiDB-lite"/>
    </source>
</evidence>
<dbReference type="EMBL" id="HBIM01000042">
    <property type="protein sequence ID" value="CAE0401594.1"/>
    <property type="molecule type" value="Transcribed_RNA"/>
</dbReference>
<reference evidence="3" key="1">
    <citation type="submission" date="2021-01" db="EMBL/GenBank/DDBJ databases">
        <authorList>
            <person name="Corre E."/>
            <person name="Pelletier E."/>
            <person name="Niang G."/>
            <person name="Scheremetjew M."/>
            <person name="Finn R."/>
            <person name="Kale V."/>
            <person name="Holt S."/>
            <person name="Cochrane G."/>
            <person name="Meng A."/>
            <person name="Brown T."/>
            <person name="Cohen L."/>
        </authorList>
    </citation>
    <scope>NUCLEOTIDE SEQUENCE</scope>
    <source>
        <strain evidence="3">CCMP127</strain>
    </source>
</reference>
<keyword evidence="2" id="KW-0812">Transmembrane</keyword>
<feature type="region of interest" description="Disordered" evidence="1">
    <location>
        <begin position="48"/>
        <end position="122"/>
    </location>
</feature>
<dbReference type="AlphaFoldDB" id="A0A7S3KX10"/>
<proteinExistence type="predicted"/>
<keyword evidence="2" id="KW-1133">Transmembrane helix</keyword>
<feature type="compositionally biased region" description="Basic and acidic residues" evidence="1">
    <location>
        <begin position="70"/>
        <end position="102"/>
    </location>
</feature>
<protein>
    <submittedName>
        <fullName evidence="3">Uncharacterized protein</fullName>
    </submittedName>
</protein>
<evidence type="ECO:0000256" key="2">
    <source>
        <dbReference type="SAM" id="Phobius"/>
    </source>
</evidence>
<feature type="transmembrane region" description="Helical" evidence="2">
    <location>
        <begin position="143"/>
        <end position="160"/>
    </location>
</feature>
<name>A0A7S3KX10_9STRA</name>
<evidence type="ECO:0000313" key="3">
    <source>
        <dbReference type="EMBL" id="CAE0401594.1"/>
    </source>
</evidence>
<feature type="compositionally biased region" description="Polar residues" evidence="1">
    <location>
        <begin position="48"/>
        <end position="69"/>
    </location>
</feature>
<accession>A0A7S3KX10</accession>